<feature type="transmembrane region" description="Helical" evidence="1">
    <location>
        <begin position="113"/>
        <end position="132"/>
    </location>
</feature>
<protein>
    <submittedName>
        <fullName evidence="2">Uncharacterized protein</fullName>
    </submittedName>
</protein>
<accession>A0A1B9P2D1</accession>
<name>A0A1B9P2D1_ALILO</name>
<gene>
    <name evidence="2" type="ORF">A6E04_07395</name>
</gene>
<evidence type="ECO:0000313" key="2">
    <source>
        <dbReference type="EMBL" id="OCH22487.1"/>
    </source>
</evidence>
<dbReference type="OrthoDB" id="1376337at2"/>
<comment type="caution">
    <text evidence="2">The sequence shown here is derived from an EMBL/GenBank/DDBJ whole genome shotgun (WGS) entry which is preliminary data.</text>
</comment>
<feature type="transmembrane region" description="Helical" evidence="1">
    <location>
        <begin position="238"/>
        <end position="264"/>
    </location>
</feature>
<dbReference type="RefSeq" id="WP_065610962.1">
    <property type="nucleotide sequence ID" value="NZ_CAWMPN010000008.1"/>
</dbReference>
<keyword evidence="1" id="KW-1133">Transmembrane helix</keyword>
<keyword evidence="1" id="KW-0812">Transmembrane</keyword>
<dbReference type="STRING" id="688.A6E04_07395"/>
<evidence type="ECO:0000256" key="1">
    <source>
        <dbReference type="SAM" id="Phobius"/>
    </source>
</evidence>
<proteinExistence type="predicted"/>
<dbReference type="Proteomes" id="UP000093523">
    <property type="component" value="Unassembled WGS sequence"/>
</dbReference>
<feature type="transmembrane region" description="Helical" evidence="1">
    <location>
        <begin position="64"/>
        <end position="84"/>
    </location>
</feature>
<feature type="transmembrane region" description="Helical" evidence="1">
    <location>
        <begin position="33"/>
        <end position="52"/>
    </location>
</feature>
<dbReference type="EMBL" id="MAJU01000008">
    <property type="protein sequence ID" value="OCH22487.1"/>
    <property type="molecule type" value="Genomic_DNA"/>
</dbReference>
<feature type="transmembrane region" description="Helical" evidence="1">
    <location>
        <begin position="90"/>
        <end position="106"/>
    </location>
</feature>
<reference evidence="2 3" key="1">
    <citation type="submission" date="2016-06" db="EMBL/GenBank/DDBJ databases">
        <authorList>
            <person name="Kjaerup R.B."/>
            <person name="Dalgaard T.S."/>
            <person name="Juul-Madsen H.R."/>
        </authorList>
    </citation>
    <scope>NUCLEOTIDE SEQUENCE [LARGE SCALE GENOMIC DNA]</scope>
    <source>
        <strain evidence="2 3">1S159</strain>
    </source>
</reference>
<sequence>MDQTSRRHLLTSGLFLSLCFIYARGFYQLALSSITMAVLITLVLPVLFSPLIKRVENHQEIKRILILESGFNFICILALTDFIYKGAIDTLFVVFFIIQAGGFIAVQIKKKAFLSLPSSLCLSVAITIWIINGNQTELLGDGKLLIFGLAVPWQLKGIYFAWLAQVLLNEYRHILPKLTILLVHIASLSVALMAEDFFHARIVTASHLLFLSLCFDLKSRSWGGEDFAISQRINVMMLNINIANLFSRVCSLLCLILVIHLILITLN</sequence>
<keyword evidence="1" id="KW-0472">Membrane</keyword>
<dbReference type="AlphaFoldDB" id="A0A1B9P2D1"/>
<organism evidence="2 3">
    <name type="scientific">Aliivibrio logei</name>
    <name type="common">Vibrio logei</name>
    <dbReference type="NCBI Taxonomy" id="688"/>
    <lineage>
        <taxon>Bacteria</taxon>
        <taxon>Pseudomonadati</taxon>
        <taxon>Pseudomonadota</taxon>
        <taxon>Gammaproteobacteria</taxon>
        <taxon>Vibrionales</taxon>
        <taxon>Vibrionaceae</taxon>
        <taxon>Aliivibrio</taxon>
    </lineage>
</organism>
<evidence type="ECO:0000313" key="3">
    <source>
        <dbReference type="Proteomes" id="UP000093523"/>
    </source>
</evidence>
<feature type="transmembrane region" description="Helical" evidence="1">
    <location>
        <begin position="144"/>
        <end position="162"/>
    </location>
</feature>